<dbReference type="FunFam" id="2.160.10.10:FF:000025">
    <property type="entry name" value="Hexapeptide-repeat containing-acetyltransferase"/>
    <property type="match status" value="1"/>
</dbReference>
<organism evidence="6 7">
    <name type="scientific">Goodfellowiella coeruleoviolacea</name>
    <dbReference type="NCBI Taxonomy" id="334858"/>
    <lineage>
        <taxon>Bacteria</taxon>
        <taxon>Bacillati</taxon>
        <taxon>Actinomycetota</taxon>
        <taxon>Actinomycetes</taxon>
        <taxon>Pseudonocardiales</taxon>
        <taxon>Pseudonocardiaceae</taxon>
        <taxon>Goodfellowiella</taxon>
    </lineage>
</organism>
<dbReference type="SMART" id="SM01266">
    <property type="entry name" value="Mac"/>
    <property type="match status" value="1"/>
</dbReference>
<gene>
    <name evidence="6" type="ORF">LX83_004441</name>
</gene>
<keyword evidence="3" id="KW-0677">Repeat</keyword>
<evidence type="ECO:0000259" key="5">
    <source>
        <dbReference type="SMART" id="SM01266"/>
    </source>
</evidence>
<evidence type="ECO:0000256" key="1">
    <source>
        <dbReference type="ARBA" id="ARBA00007274"/>
    </source>
</evidence>
<dbReference type="InterPro" id="IPR001451">
    <property type="entry name" value="Hexapep"/>
</dbReference>
<dbReference type="PROSITE" id="PS00101">
    <property type="entry name" value="HEXAPEP_TRANSFERASES"/>
    <property type="match status" value="1"/>
</dbReference>
<dbReference type="InterPro" id="IPR024688">
    <property type="entry name" value="Mac_dom"/>
</dbReference>
<evidence type="ECO:0000256" key="4">
    <source>
        <dbReference type="ARBA" id="ARBA00023315"/>
    </source>
</evidence>
<evidence type="ECO:0000256" key="2">
    <source>
        <dbReference type="ARBA" id="ARBA00022679"/>
    </source>
</evidence>
<evidence type="ECO:0000313" key="7">
    <source>
        <dbReference type="Proteomes" id="UP001206128"/>
    </source>
</evidence>
<dbReference type="GO" id="GO:0008374">
    <property type="term" value="F:O-acyltransferase activity"/>
    <property type="evidence" value="ECO:0007669"/>
    <property type="project" value="TreeGrafter"/>
</dbReference>
<dbReference type="GO" id="GO:0005829">
    <property type="term" value="C:cytosol"/>
    <property type="evidence" value="ECO:0007669"/>
    <property type="project" value="TreeGrafter"/>
</dbReference>
<protein>
    <submittedName>
        <fullName evidence="6">Maltose O-acetyltransferase</fullName>
    </submittedName>
</protein>
<dbReference type="PANTHER" id="PTHR23416">
    <property type="entry name" value="SIALIC ACID SYNTHASE-RELATED"/>
    <property type="match status" value="1"/>
</dbReference>
<dbReference type="Pfam" id="PF12464">
    <property type="entry name" value="Mac"/>
    <property type="match status" value="1"/>
</dbReference>
<keyword evidence="7" id="KW-1185">Reference proteome</keyword>
<comment type="caution">
    <text evidence="6">The sequence shown here is derived from an EMBL/GenBank/DDBJ whole genome shotgun (WGS) entry which is preliminary data.</text>
</comment>
<keyword evidence="4" id="KW-0012">Acyltransferase</keyword>
<dbReference type="Gene3D" id="2.160.10.10">
    <property type="entry name" value="Hexapeptide repeat proteins"/>
    <property type="match status" value="1"/>
</dbReference>
<sequence length="184" mass="19692">MGEMKDRMLRGQLYRVDEELAAELRRCALLVERYNATSTTQEPLREQLLRELLGSVGPGVVIRPPCYFDYGYQTTIGANTFVNFGAVILDVGRVSIGANVQIGPNVQFLTPTHPLDAEVRRSGLEAAEPITVGDDVWLGGGVVLCPGVSVGSRSVIGAGSVVTRDVPADVVAVGNPCRVVRQLA</sequence>
<accession>A0AAE3GH16</accession>
<dbReference type="PANTHER" id="PTHR23416:SF23">
    <property type="entry name" value="ACETYLTRANSFERASE C18B11.09C-RELATED"/>
    <property type="match status" value="1"/>
</dbReference>
<comment type="similarity">
    <text evidence="1">Belongs to the transferase hexapeptide repeat family.</text>
</comment>
<feature type="domain" description="Maltose/galactoside acetyltransferase" evidence="5">
    <location>
        <begin position="5"/>
        <end position="58"/>
    </location>
</feature>
<dbReference type="InterPro" id="IPR018357">
    <property type="entry name" value="Hexapep_transf_CS"/>
</dbReference>
<dbReference type="InterPro" id="IPR051159">
    <property type="entry name" value="Hexapeptide_acetyltransf"/>
</dbReference>
<evidence type="ECO:0000313" key="6">
    <source>
        <dbReference type="EMBL" id="MCP2167568.1"/>
    </source>
</evidence>
<reference evidence="6" key="1">
    <citation type="submission" date="2022-06" db="EMBL/GenBank/DDBJ databases">
        <title>Genomic Encyclopedia of Archaeal and Bacterial Type Strains, Phase II (KMG-II): from individual species to whole genera.</title>
        <authorList>
            <person name="Goeker M."/>
        </authorList>
    </citation>
    <scope>NUCLEOTIDE SEQUENCE</scope>
    <source>
        <strain evidence="6">DSM 43935</strain>
    </source>
</reference>
<dbReference type="InterPro" id="IPR011004">
    <property type="entry name" value="Trimer_LpxA-like_sf"/>
</dbReference>
<dbReference type="AlphaFoldDB" id="A0AAE3GH16"/>
<evidence type="ECO:0000256" key="3">
    <source>
        <dbReference type="ARBA" id="ARBA00022737"/>
    </source>
</evidence>
<name>A0AAE3GH16_9PSEU</name>
<dbReference type="Proteomes" id="UP001206128">
    <property type="component" value="Unassembled WGS sequence"/>
</dbReference>
<proteinExistence type="inferred from homology"/>
<keyword evidence="2" id="KW-0808">Transferase</keyword>
<dbReference type="CDD" id="cd03357">
    <property type="entry name" value="LbH_MAT_GAT"/>
    <property type="match status" value="1"/>
</dbReference>
<dbReference type="EMBL" id="JAMTCK010000010">
    <property type="protein sequence ID" value="MCP2167568.1"/>
    <property type="molecule type" value="Genomic_DNA"/>
</dbReference>
<dbReference type="SUPFAM" id="SSF51161">
    <property type="entry name" value="Trimeric LpxA-like enzymes"/>
    <property type="match status" value="1"/>
</dbReference>
<dbReference type="Pfam" id="PF00132">
    <property type="entry name" value="Hexapep"/>
    <property type="match status" value="1"/>
</dbReference>
<dbReference type="GO" id="GO:0016407">
    <property type="term" value="F:acetyltransferase activity"/>
    <property type="evidence" value="ECO:0007669"/>
    <property type="project" value="InterPro"/>
</dbReference>